<dbReference type="Gene3D" id="1.10.10.2260">
    <property type="entry name" value="MukE-like family, C-terminal domain"/>
    <property type="match status" value="1"/>
</dbReference>
<protein>
    <submittedName>
        <fullName evidence="2">Chromosome partition protein mukE</fullName>
    </submittedName>
</protein>
<dbReference type="Pfam" id="PF21980">
    <property type="entry name" value="MksE"/>
    <property type="match status" value="1"/>
</dbReference>
<proteinExistence type="predicted"/>
<sequence>MGARPRSDRDRGVGRRWERRAVTDAAFHTLEAAIADEHFPEVDLMLRRGRHIGRDDGTAYDYLADAQAILEGFYRRFGCELVQQSDGYFYLLPSGERLGRRQLSAGEMLVGQTLALLYLDPATLQHGGLVAREALLQRLSGLVGAEVLVRTLSPRKRKFDERVAAETVRAQVGEALRRLADLGFVDLLDEARLRLRPALMRFAEPVRSLADRSAALERLVARGEVLLGDAGAGDESSADDDTAPDEEPAR</sequence>
<evidence type="ECO:0000256" key="1">
    <source>
        <dbReference type="SAM" id="MobiDB-lite"/>
    </source>
</evidence>
<feature type="compositionally biased region" description="Acidic residues" evidence="1">
    <location>
        <begin position="236"/>
        <end position="250"/>
    </location>
</feature>
<dbReference type="Proteomes" id="UP000002139">
    <property type="component" value="Chromosome"/>
</dbReference>
<dbReference type="STRING" id="448385.sce5695"/>
<feature type="region of interest" description="Disordered" evidence="1">
    <location>
        <begin position="229"/>
        <end position="250"/>
    </location>
</feature>
<keyword evidence="3" id="KW-1185">Reference proteome</keyword>
<dbReference type="InterPro" id="IPR042037">
    <property type="entry name" value="MukE_C"/>
</dbReference>
<reference evidence="2 3" key="1">
    <citation type="journal article" date="2007" name="Nat. Biotechnol.">
        <title>Complete genome sequence of the myxobacterium Sorangium cellulosum.</title>
        <authorList>
            <person name="Schneiker S."/>
            <person name="Perlova O."/>
            <person name="Kaiser O."/>
            <person name="Gerth K."/>
            <person name="Alici A."/>
            <person name="Altmeyer M.O."/>
            <person name="Bartels D."/>
            <person name="Bekel T."/>
            <person name="Beyer S."/>
            <person name="Bode E."/>
            <person name="Bode H.B."/>
            <person name="Bolten C.J."/>
            <person name="Choudhuri J.V."/>
            <person name="Doss S."/>
            <person name="Elnakady Y.A."/>
            <person name="Frank B."/>
            <person name="Gaigalat L."/>
            <person name="Goesmann A."/>
            <person name="Groeger C."/>
            <person name="Gross F."/>
            <person name="Jelsbak L."/>
            <person name="Jelsbak L."/>
            <person name="Kalinowski J."/>
            <person name="Kegler C."/>
            <person name="Knauber T."/>
            <person name="Konietzny S."/>
            <person name="Kopp M."/>
            <person name="Krause L."/>
            <person name="Krug D."/>
            <person name="Linke B."/>
            <person name="Mahmud T."/>
            <person name="Martinez-Arias R."/>
            <person name="McHardy A.C."/>
            <person name="Merai M."/>
            <person name="Meyer F."/>
            <person name="Mormann S."/>
            <person name="Munoz-Dorado J."/>
            <person name="Perez J."/>
            <person name="Pradella S."/>
            <person name="Rachid S."/>
            <person name="Raddatz G."/>
            <person name="Rosenau F."/>
            <person name="Rueckert C."/>
            <person name="Sasse F."/>
            <person name="Scharfe M."/>
            <person name="Schuster S.C."/>
            <person name="Suen G."/>
            <person name="Treuner-Lange A."/>
            <person name="Velicer G.J."/>
            <person name="Vorholter F.-J."/>
            <person name="Weissman K.J."/>
            <person name="Welch R.D."/>
            <person name="Wenzel S.C."/>
            <person name="Whitworth D.E."/>
            <person name="Wilhelm S."/>
            <person name="Wittmann C."/>
            <person name="Bloecker H."/>
            <person name="Puehler A."/>
            <person name="Mueller R."/>
        </authorList>
    </citation>
    <scope>NUCLEOTIDE SEQUENCE [LARGE SCALE GENOMIC DNA]</scope>
    <source>
        <strain evidence="3">So ce56</strain>
    </source>
</reference>
<accession>A9G7H3</accession>
<dbReference type="InterPro" id="IPR053841">
    <property type="entry name" value="MksE"/>
</dbReference>
<name>A9G7H3_SORC5</name>
<evidence type="ECO:0000313" key="2">
    <source>
        <dbReference type="EMBL" id="CAN95858.1"/>
    </source>
</evidence>
<gene>
    <name evidence="2" type="primary">mukE</name>
    <name evidence="2" type="ordered locus">sce5695</name>
</gene>
<dbReference type="KEGG" id="scl:sce5695"/>
<dbReference type="InterPro" id="IPR042038">
    <property type="entry name" value="MukE_N"/>
</dbReference>
<dbReference type="eggNOG" id="COG3095">
    <property type="taxonomic scope" value="Bacteria"/>
</dbReference>
<dbReference type="EMBL" id="AM746676">
    <property type="protein sequence ID" value="CAN95858.1"/>
    <property type="molecule type" value="Genomic_DNA"/>
</dbReference>
<dbReference type="HOGENOM" id="CLU_1146408_0_0_7"/>
<evidence type="ECO:0000313" key="3">
    <source>
        <dbReference type="Proteomes" id="UP000002139"/>
    </source>
</evidence>
<dbReference type="CDD" id="cd16336">
    <property type="entry name" value="MukE"/>
    <property type="match status" value="1"/>
</dbReference>
<dbReference type="Gene3D" id="1.10.10.2250">
    <property type="match status" value="1"/>
</dbReference>
<organism evidence="2 3">
    <name type="scientific">Sorangium cellulosum (strain So ce56)</name>
    <name type="common">Polyangium cellulosum (strain So ce56)</name>
    <dbReference type="NCBI Taxonomy" id="448385"/>
    <lineage>
        <taxon>Bacteria</taxon>
        <taxon>Pseudomonadati</taxon>
        <taxon>Myxococcota</taxon>
        <taxon>Polyangia</taxon>
        <taxon>Polyangiales</taxon>
        <taxon>Polyangiaceae</taxon>
        <taxon>Sorangium</taxon>
    </lineage>
</organism>
<dbReference type="AlphaFoldDB" id="A9G7H3"/>